<dbReference type="Gene3D" id="3.40.50.1820">
    <property type="entry name" value="alpha/beta hydrolase"/>
    <property type="match status" value="2"/>
</dbReference>
<dbReference type="EMBL" id="CP016397">
    <property type="protein sequence ID" value="ASQ45906.1"/>
    <property type="molecule type" value="Genomic_DNA"/>
</dbReference>
<dbReference type="InterPro" id="IPR029058">
    <property type="entry name" value="AB_hydrolase_fold"/>
</dbReference>
<evidence type="ECO:0000313" key="2">
    <source>
        <dbReference type="EMBL" id="ASQ45906.1"/>
    </source>
</evidence>
<gene>
    <name evidence="2" type="ORF">clem_06755</name>
</gene>
<reference evidence="3" key="1">
    <citation type="submission" date="2016-07" db="EMBL/GenBank/DDBJ databases">
        <authorList>
            <person name="Florea S."/>
            <person name="Webb J.S."/>
            <person name="Jaromczyk J."/>
            <person name="Schardl C.L."/>
        </authorList>
    </citation>
    <scope>NUCLEOTIDE SEQUENCE [LARGE SCALE GENOMIC DNA]</scope>
    <source>
        <strain evidence="3">CDC-D5610</strain>
    </source>
</reference>
<dbReference type="PANTHER" id="PTHR33428">
    <property type="entry name" value="CHLOROPHYLLASE-2, CHLOROPLASTIC"/>
    <property type="match status" value="1"/>
</dbReference>
<evidence type="ECO:0000313" key="3">
    <source>
        <dbReference type="Proteomes" id="UP000201728"/>
    </source>
</evidence>
<keyword evidence="3" id="KW-1185">Reference proteome</keyword>
<organism evidence="2 3">
    <name type="scientific">Legionella clemsonensis</name>
    <dbReference type="NCBI Taxonomy" id="1867846"/>
    <lineage>
        <taxon>Bacteria</taxon>
        <taxon>Pseudomonadati</taxon>
        <taxon>Pseudomonadota</taxon>
        <taxon>Gammaproteobacteria</taxon>
        <taxon>Legionellales</taxon>
        <taxon>Legionellaceae</taxon>
        <taxon>Legionella</taxon>
    </lineage>
</organism>
<dbReference type="InterPro" id="IPR000073">
    <property type="entry name" value="AB_hydrolase_1"/>
</dbReference>
<accession>A0A222P243</accession>
<dbReference type="AlphaFoldDB" id="A0A222P243"/>
<name>A0A222P243_9GAMM</name>
<feature type="domain" description="AB hydrolase-1" evidence="1">
    <location>
        <begin position="61"/>
        <end position="178"/>
    </location>
</feature>
<proteinExistence type="predicted"/>
<dbReference type="Proteomes" id="UP000201728">
    <property type="component" value="Chromosome"/>
</dbReference>
<keyword evidence="2" id="KW-0378">Hydrolase</keyword>
<dbReference type="SUPFAM" id="SSF53474">
    <property type="entry name" value="alpha/beta-Hydrolases"/>
    <property type="match status" value="1"/>
</dbReference>
<dbReference type="KEGG" id="lcd:clem_06755"/>
<evidence type="ECO:0000259" key="1">
    <source>
        <dbReference type="Pfam" id="PF00561"/>
    </source>
</evidence>
<protein>
    <submittedName>
        <fullName evidence="2">Alpha/beta hydrolase family protein</fullName>
    </submittedName>
</protein>
<sequence>MGFSSISIGQNKPTSIIKTKSSIISSSQCMVDKTRNRSIPIQTYVDKKIKDKAISDEIHMPVVIINHGYGVRNTEYSSIANYLASQGYFVISIQHDLNTDSPLSRTGNLYQRRKPLWDRGVLNLLFIEKVLATQYPFLNFTKVILVGHSNGGDISMLFAKQYPHLVQSVISLDSLRMPFPRDSKFPILSIRANDTNADPGVLPDRRDYRKLKMTIVRFNEAKHIELCDRGNKSIQNKINFVISNFLNKRRSQGFYY</sequence>
<dbReference type="GO" id="GO:0016787">
    <property type="term" value="F:hydrolase activity"/>
    <property type="evidence" value="ECO:0007669"/>
    <property type="project" value="UniProtKB-KW"/>
</dbReference>
<dbReference type="Pfam" id="PF00561">
    <property type="entry name" value="Abhydrolase_1"/>
    <property type="match status" value="1"/>
</dbReference>
<dbReference type="PANTHER" id="PTHR33428:SF14">
    <property type="entry name" value="CARBOXYLESTERASE TYPE B DOMAIN-CONTAINING PROTEIN"/>
    <property type="match status" value="1"/>
</dbReference>